<dbReference type="Gene3D" id="1.10.8.60">
    <property type="match status" value="1"/>
</dbReference>
<dbReference type="PROSITE" id="PS50045">
    <property type="entry name" value="SIGMA54_INTERACT_4"/>
    <property type="match status" value="1"/>
</dbReference>
<reference evidence="8 9" key="1">
    <citation type="submission" date="2019-09" db="EMBL/GenBank/DDBJ databases">
        <title>Isolation of a novel species in the genus Cupriavidus from patients with sepsis using whole genome sequencing.</title>
        <authorList>
            <person name="Kweon O.J."/>
            <person name="Lee M.-K."/>
        </authorList>
    </citation>
    <scope>NUCLEOTIDE SEQUENCE [LARGE SCALE GENOMIC DNA]</scope>
    <source>
        <strain evidence="8 9">MKL-01</strain>
    </source>
</reference>
<name>A0A5M8AC35_9BURK</name>
<proteinExistence type="predicted"/>
<sequence length="673" mass="72850">MTPHEPEPHGGTHADTIAQAHQRSQSYGLRPYESPDFGPVAPVDLRSQIEKSQSLFTHALPVMEMLYDQIVNTHSMVILTDTAGLILHSLGDDDFLEKADKVALRPGAVWSEESKGTNAIGTALTEGLPTLVHGDEHFLRANHFLTCSCSPIFDPYGKTVGALDVTGDHRGFHKHTMALVRMSAQMIENHLFENAFQDMVRVHFHARQEFIGTIAEGLASFTPGGRFLSANRSGQFQLGLSVGALRAHTFSSLFGLSMGQLFDALRSAPGGVMPLQLSSGVKVWARVEITRSTVVPSGGLMPEARETPAPRRGRLPNAQQPGGLDELDTGDPQMAAVIGKLRKVVGRDIPVMICGETGTGKELLARAIHAESQRQQGPFVAVNCASIPETLFESELFGYEEGAFTGARKKGGIGKMLLANGGTLFLDEIGDMPLHLQVRLLRALQERSVTPLGSNKVIEVDFVLICATNRNLREEVAAGRFREDLYYRLNGLVVRLPALRDRTDLDVVASKVLARHGGASRPLRIAEPVMRMFASYHWPGNIRQLANLLNTARLMAEDEDEIDVAHLPDDFLDDWRERNAAGTATPAAAASGARPAAVPGVAQPDSVPPLPLRPTRLADVEALTIVATVKAHHGNISAAAKALGISRNTVYRKLGEAERLLQADGDAEPGEPH</sequence>
<dbReference type="EMBL" id="VWRN01000046">
    <property type="protein sequence ID" value="KAA6120192.1"/>
    <property type="molecule type" value="Genomic_DNA"/>
</dbReference>
<dbReference type="InterPro" id="IPR027417">
    <property type="entry name" value="P-loop_NTPase"/>
</dbReference>
<dbReference type="PANTHER" id="PTHR32071:SF77">
    <property type="entry name" value="TRANSCRIPTIONAL REGULATORY PROTEIN"/>
    <property type="match status" value="1"/>
</dbReference>
<dbReference type="PROSITE" id="PS00675">
    <property type="entry name" value="SIGMA54_INTERACT_1"/>
    <property type="match status" value="1"/>
</dbReference>
<dbReference type="Gene3D" id="1.10.10.60">
    <property type="entry name" value="Homeodomain-like"/>
    <property type="match status" value="1"/>
</dbReference>
<dbReference type="Pfam" id="PF01590">
    <property type="entry name" value="GAF"/>
    <property type="match status" value="1"/>
</dbReference>
<dbReference type="Pfam" id="PF02954">
    <property type="entry name" value="HTH_8"/>
    <property type="match status" value="1"/>
</dbReference>
<keyword evidence="4" id="KW-0238">DNA-binding</keyword>
<keyword evidence="1" id="KW-0547">Nucleotide-binding</keyword>
<dbReference type="GO" id="GO:0005524">
    <property type="term" value="F:ATP binding"/>
    <property type="evidence" value="ECO:0007669"/>
    <property type="project" value="UniProtKB-KW"/>
</dbReference>
<evidence type="ECO:0000256" key="1">
    <source>
        <dbReference type="ARBA" id="ARBA00022741"/>
    </source>
</evidence>
<dbReference type="Proteomes" id="UP000324324">
    <property type="component" value="Unassembled WGS sequence"/>
</dbReference>
<feature type="domain" description="Sigma-54 factor interaction" evidence="7">
    <location>
        <begin position="327"/>
        <end position="554"/>
    </location>
</feature>
<dbReference type="CDD" id="cd00009">
    <property type="entry name" value="AAA"/>
    <property type="match status" value="1"/>
</dbReference>
<gene>
    <name evidence="8" type="ORF">F1599_17965</name>
</gene>
<dbReference type="InterPro" id="IPR003018">
    <property type="entry name" value="GAF"/>
</dbReference>
<evidence type="ECO:0000256" key="6">
    <source>
        <dbReference type="SAM" id="MobiDB-lite"/>
    </source>
</evidence>
<dbReference type="Gene3D" id="3.30.450.40">
    <property type="match status" value="1"/>
</dbReference>
<dbReference type="InterPro" id="IPR025944">
    <property type="entry name" value="Sigma_54_int_dom_CS"/>
</dbReference>
<dbReference type="SUPFAM" id="SSF52540">
    <property type="entry name" value="P-loop containing nucleoside triphosphate hydrolases"/>
    <property type="match status" value="1"/>
</dbReference>
<dbReference type="InterPro" id="IPR002197">
    <property type="entry name" value="HTH_Fis"/>
</dbReference>
<dbReference type="Pfam" id="PF00158">
    <property type="entry name" value="Sigma54_activat"/>
    <property type="match status" value="1"/>
</dbReference>
<evidence type="ECO:0000313" key="8">
    <source>
        <dbReference type="EMBL" id="KAA6120192.1"/>
    </source>
</evidence>
<dbReference type="InterPro" id="IPR009057">
    <property type="entry name" value="Homeodomain-like_sf"/>
</dbReference>
<dbReference type="InterPro" id="IPR025662">
    <property type="entry name" value="Sigma_54_int_dom_ATP-bd_1"/>
</dbReference>
<feature type="compositionally biased region" description="Low complexity" evidence="6">
    <location>
        <begin position="582"/>
        <end position="602"/>
    </location>
</feature>
<evidence type="ECO:0000256" key="2">
    <source>
        <dbReference type="ARBA" id="ARBA00022840"/>
    </source>
</evidence>
<protein>
    <submittedName>
        <fullName evidence="8">Sigma-54-dependent Fis family transcriptional regulator</fullName>
    </submittedName>
</protein>
<dbReference type="PROSITE" id="PS00688">
    <property type="entry name" value="SIGMA54_INTERACT_3"/>
    <property type="match status" value="1"/>
</dbReference>
<dbReference type="InterPro" id="IPR002078">
    <property type="entry name" value="Sigma_54_int"/>
</dbReference>
<dbReference type="SUPFAM" id="SSF46689">
    <property type="entry name" value="Homeodomain-like"/>
    <property type="match status" value="1"/>
</dbReference>
<evidence type="ECO:0000313" key="9">
    <source>
        <dbReference type="Proteomes" id="UP000324324"/>
    </source>
</evidence>
<dbReference type="FunFam" id="3.40.50.300:FF:000006">
    <property type="entry name" value="DNA-binding transcriptional regulator NtrC"/>
    <property type="match status" value="1"/>
</dbReference>
<dbReference type="AlphaFoldDB" id="A0A5M8AC35"/>
<dbReference type="InterPro" id="IPR003593">
    <property type="entry name" value="AAA+_ATPase"/>
</dbReference>
<evidence type="ECO:0000256" key="5">
    <source>
        <dbReference type="ARBA" id="ARBA00023163"/>
    </source>
</evidence>
<evidence type="ECO:0000256" key="4">
    <source>
        <dbReference type="ARBA" id="ARBA00023125"/>
    </source>
</evidence>
<dbReference type="SUPFAM" id="SSF55781">
    <property type="entry name" value="GAF domain-like"/>
    <property type="match status" value="1"/>
</dbReference>
<dbReference type="PANTHER" id="PTHR32071">
    <property type="entry name" value="TRANSCRIPTIONAL REGULATORY PROTEIN"/>
    <property type="match status" value="1"/>
</dbReference>
<feature type="region of interest" description="Disordered" evidence="6">
    <location>
        <begin position="297"/>
        <end position="329"/>
    </location>
</feature>
<evidence type="ECO:0000256" key="3">
    <source>
        <dbReference type="ARBA" id="ARBA00023015"/>
    </source>
</evidence>
<keyword evidence="9" id="KW-1185">Reference proteome</keyword>
<dbReference type="RefSeq" id="WP_150084013.1">
    <property type="nucleotide sequence ID" value="NZ_CP080293.1"/>
</dbReference>
<dbReference type="InterPro" id="IPR029016">
    <property type="entry name" value="GAF-like_dom_sf"/>
</dbReference>
<dbReference type="Pfam" id="PF25601">
    <property type="entry name" value="AAA_lid_14"/>
    <property type="match status" value="1"/>
</dbReference>
<dbReference type="InterPro" id="IPR025943">
    <property type="entry name" value="Sigma_54_int_dom_ATP-bd_2"/>
</dbReference>
<accession>A0A5M8AC35</accession>
<keyword evidence="2" id="KW-0067">ATP-binding</keyword>
<dbReference type="PROSITE" id="PS00676">
    <property type="entry name" value="SIGMA54_INTERACT_2"/>
    <property type="match status" value="1"/>
</dbReference>
<dbReference type="InterPro" id="IPR058031">
    <property type="entry name" value="AAA_lid_NorR"/>
</dbReference>
<feature type="region of interest" description="Disordered" evidence="6">
    <location>
        <begin position="582"/>
        <end position="613"/>
    </location>
</feature>
<dbReference type="SMART" id="SM00382">
    <property type="entry name" value="AAA"/>
    <property type="match status" value="1"/>
</dbReference>
<keyword evidence="3" id="KW-0805">Transcription regulation</keyword>
<dbReference type="Gene3D" id="3.40.50.300">
    <property type="entry name" value="P-loop containing nucleotide triphosphate hydrolases"/>
    <property type="match status" value="1"/>
</dbReference>
<dbReference type="GO" id="GO:0006355">
    <property type="term" value="P:regulation of DNA-templated transcription"/>
    <property type="evidence" value="ECO:0007669"/>
    <property type="project" value="InterPro"/>
</dbReference>
<evidence type="ECO:0000259" key="7">
    <source>
        <dbReference type="PROSITE" id="PS50045"/>
    </source>
</evidence>
<dbReference type="GO" id="GO:0043565">
    <property type="term" value="F:sequence-specific DNA binding"/>
    <property type="evidence" value="ECO:0007669"/>
    <property type="project" value="InterPro"/>
</dbReference>
<keyword evidence="5" id="KW-0804">Transcription</keyword>
<comment type="caution">
    <text evidence="8">The sequence shown here is derived from an EMBL/GenBank/DDBJ whole genome shotgun (WGS) entry which is preliminary data.</text>
</comment>
<organism evidence="8 9">
    <name type="scientific">Cupriavidus cauae</name>
    <dbReference type="NCBI Taxonomy" id="2608999"/>
    <lineage>
        <taxon>Bacteria</taxon>
        <taxon>Pseudomonadati</taxon>
        <taxon>Pseudomonadota</taxon>
        <taxon>Betaproteobacteria</taxon>
        <taxon>Burkholderiales</taxon>
        <taxon>Burkholderiaceae</taxon>
        <taxon>Cupriavidus</taxon>
    </lineage>
</organism>